<keyword evidence="10" id="KW-1185">Reference proteome</keyword>
<evidence type="ECO:0000256" key="4">
    <source>
        <dbReference type="ARBA" id="ARBA00023125"/>
    </source>
</evidence>
<feature type="domain" description="RNA polymerase sigma factor 70 region 4 type 2" evidence="8">
    <location>
        <begin position="134"/>
        <end position="181"/>
    </location>
</feature>
<evidence type="ECO:0000256" key="6">
    <source>
        <dbReference type="SAM" id="MobiDB-lite"/>
    </source>
</evidence>
<sequence>MSDLSPQDHARTLVAAMAAGDRTALSGLIRLYGGGIQAFAGRSLGNVADGEDIAQEVFLRAWKQAARYDPRKAAVSTWLYRIAVNLCIDQRRRRGVRLFLGLETLEAAAEPPDPAPDAAQTVEARNQLARLTPVLEDLPDRQRMAILLRAVAEMDTAEIAQTMGTSPGAVEQLLARARSRLRRDLQEGPRGHPRADSDTKTGSTSR</sequence>
<comment type="caution">
    <text evidence="9">The sequence shown here is derived from an EMBL/GenBank/DDBJ whole genome shotgun (WGS) entry which is preliminary data.</text>
</comment>
<evidence type="ECO:0000256" key="3">
    <source>
        <dbReference type="ARBA" id="ARBA00023082"/>
    </source>
</evidence>
<dbReference type="Gene3D" id="1.10.1740.10">
    <property type="match status" value="1"/>
</dbReference>
<dbReference type="PANTHER" id="PTHR43133">
    <property type="entry name" value="RNA POLYMERASE ECF-TYPE SIGMA FACTO"/>
    <property type="match status" value="1"/>
</dbReference>
<protein>
    <submittedName>
        <fullName evidence="9">RNA polymerase sigma factor</fullName>
    </submittedName>
</protein>
<dbReference type="InterPro" id="IPR013324">
    <property type="entry name" value="RNA_pol_sigma_r3/r4-like"/>
</dbReference>
<proteinExistence type="inferred from homology"/>
<dbReference type="InterPro" id="IPR007627">
    <property type="entry name" value="RNA_pol_sigma70_r2"/>
</dbReference>
<evidence type="ECO:0000256" key="5">
    <source>
        <dbReference type="ARBA" id="ARBA00023163"/>
    </source>
</evidence>
<keyword evidence="2" id="KW-0805">Transcription regulation</keyword>
<accession>A0ABT7EUY9</accession>
<dbReference type="Pfam" id="PF08281">
    <property type="entry name" value="Sigma70_r4_2"/>
    <property type="match status" value="1"/>
</dbReference>
<evidence type="ECO:0000259" key="7">
    <source>
        <dbReference type="Pfam" id="PF04542"/>
    </source>
</evidence>
<gene>
    <name evidence="9" type="ORF">QO033_00630</name>
</gene>
<evidence type="ECO:0000313" key="10">
    <source>
        <dbReference type="Proteomes" id="UP001243757"/>
    </source>
</evidence>
<evidence type="ECO:0000256" key="2">
    <source>
        <dbReference type="ARBA" id="ARBA00023015"/>
    </source>
</evidence>
<dbReference type="EMBL" id="JASNJD010000001">
    <property type="protein sequence ID" value="MDK3016157.1"/>
    <property type="molecule type" value="Genomic_DNA"/>
</dbReference>
<comment type="similarity">
    <text evidence="1">Belongs to the sigma-70 factor family. ECF subfamily.</text>
</comment>
<dbReference type="InterPro" id="IPR039425">
    <property type="entry name" value="RNA_pol_sigma-70-like"/>
</dbReference>
<organism evidence="9 10">
    <name type="scientific">Pseudodonghicola flavimaris</name>
    <dbReference type="NCBI Taxonomy" id="3050036"/>
    <lineage>
        <taxon>Bacteria</taxon>
        <taxon>Pseudomonadati</taxon>
        <taxon>Pseudomonadota</taxon>
        <taxon>Alphaproteobacteria</taxon>
        <taxon>Rhodobacterales</taxon>
        <taxon>Paracoccaceae</taxon>
        <taxon>Pseudodonghicola</taxon>
    </lineage>
</organism>
<dbReference type="PANTHER" id="PTHR43133:SF8">
    <property type="entry name" value="RNA POLYMERASE SIGMA FACTOR HI_1459-RELATED"/>
    <property type="match status" value="1"/>
</dbReference>
<dbReference type="InterPro" id="IPR014284">
    <property type="entry name" value="RNA_pol_sigma-70_dom"/>
</dbReference>
<dbReference type="InterPro" id="IPR013325">
    <property type="entry name" value="RNA_pol_sigma_r2"/>
</dbReference>
<evidence type="ECO:0000256" key="1">
    <source>
        <dbReference type="ARBA" id="ARBA00010641"/>
    </source>
</evidence>
<evidence type="ECO:0000259" key="8">
    <source>
        <dbReference type="Pfam" id="PF08281"/>
    </source>
</evidence>
<dbReference type="SUPFAM" id="SSF88659">
    <property type="entry name" value="Sigma3 and sigma4 domains of RNA polymerase sigma factors"/>
    <property type="match status" value="1"/>
</dbReference>
<dbReference type="Proteomes" id="UP001243757">
    <property type="component" value="Unassembled WGS sequence"/>
</dbReference>
<keyword evidence="5" id="KW-0804">Transcription</keyword>
<dbReference type="SUPFAM" id="SSF88946">
    <property type="entry name" value="Sigma2 domain of RNA polymerase sigma factors"/>
    <property type="match status" value="1"/>
</dbReference>
<dbReference type="RefSeq" id="WP_284478979.1">
    <property type="nucleotide sequence ID" value="NZ_JASNJD010000001.1"/>
</dbReference>
<dbReference type="InterPro" id="IPR013249">
    <property type="entry name" value="RNA_pol_sigma70_r4_t2"/>
</dbReference>
<name>A0ABT7EUY9_9RHOB</name>
<feature type="region of interest" description="Disordered" evidence="6">
    <location>
        <begin position="178"/>
        <end position="206"/>
    </location>
</feature>
<feature type="domain" description="RNA polymerase sigma-70 region 2" evidence="7">
    <location>
        <begin position="28"/>
        <end position="95"/>
    </location>
</feature>
<keyword evidence="4" id="KW-0238">DNA-binding</keyword>
<feature type="compositionally biased region" description="Basic and acidic residues" evidence="6">
    <location>
        <begin position="182"/>
        <end position="199"/>
    </location>
</feature>
<dbReference type="Pfam" id="PF04542">
    <property type="entry name" value="Sigma70_r2"/>
    <property type="match status" value="1"/>
</dbReference>
<reference evidence="9 10" key="1">
    <citation type="submission" date="2023-05" db="EMBL/GenBank/DDBJ databases">
        <title>Pseudodonghicola sp. nov.</title>
        <authorList>
            <person name="Huang J."/>
        </authorList>
    </citation>
    <scope>NUCLEOTIDE SEQUENCE [LARGE SCALE GENOMIC DNA]</scope>
    <source>
        <strain evidence="9 10">IC7</strain>
    </source>
</reference>
<dbReference type="Gene3D" id="1.10.10.10">
    <property type="entry name" value="Winged helix-like DNA-binding domain superfamily/Winged helix DNA-binding domain"/>
    <property type="match status" value="1"/>
</dbReference>
<keyword evidence="3" id="KW-0731">Sigma factor</keyword>
<evidence type="ECO:0000313" key="9">
    <source>
        <dbReference type="EMBL" id="MDK3016157.1"/>
    </source>
</evidence>
<dbReference type="InterPro" id="IPR036388">
    <property type="entry name" value="WH-like_DNA-bd_sf"/>
</dbReference>
<dbReference type="NCBIfam" id="TIGR02937">
    <property type="entry name" value="sigma70-ECF"/>
    <property type="match status" value="1"/>
</dbReference>